<dbReference type="InterPro" id="IPR018484">
    <property type="entry name" value="FGGY_N"/>
</dbReference>
<proteinExistence type="inferred from homology"/>
<dbReference type="InterPro" id="IPR050406">
    <property type="entry name" value="FGGY_Carb_Kinase"/>
</dbReference>
<dbReference type="CDD" id="cd07770">
    <property type="entry name" value="ASKHA_NBD_FGGY_GntK"/>
    <property type="match status" value="1"/>
</dbReference>
<evidence type="ECO:0000259" key="5">
    <source>
        <dbReference type="Pfam" id="PF02782"/>
    </source>
</evidence>
<keyword evidence="7" id="KW-1185">Reference proteome</keyword>
<dbReference type="KEGG" id="pact:CA264_01800"/>
<protein>
    <submittedName>
        <fullName evidence="6">Gluconate kinase</fullName>
    </submittedName>
</protein>
<feature type="domain" description="Carbohydrate kinase FGGY N-terminal" evidence="4">
    <location>
        <begin position="6"/>
        <end position="248"/>
    </location>
</feature>
<dbReference type="InterPro" id="IPR043129">
    <property type="entry name" value="ATPase_NBD"/>
</dbReference>
<dbReference type="GO" id="GO:0016773">
    <property type="term" value="F:phosphotransferase activity, alcohol group as acceptor"/>
    <property type="evidence" value="ECO:0007669"/>
    <property type="project" value="InterPro"/>
</dbReference>
<dbReference type="PIRSF" id="PIRSF000538">
    <property type="entry name" value="GlpK"/>
    <property type="match status" value="1"/>
</dbReference>
<evidence type="ECO:0000259" key="4">
    <source>
        <dbReference type="Pfam" id="PF00370"/>
    </source>
</evidence>
<dbReference type="InterPro" id="IPR018483">
    <property type="entry name" value="Carb_kinase_FGGY_CS"/>
</dbReference>
<feature type="domain" description="Carbohydrate kinase FGGY C-terminal" evidence="5">
    <location>
        <begin position="259"/>
        <end position="454"/>
    </location>
</feature>
<dbReference type="InterPro" id="IPR018485">
    <property type="entry name" value="FGGY_C"/>
</dbReference>
<evidence type="ECO:0000256" key="1">
    <source>
        <dbReference type="ARBA" id="ARBA00009156"/>
    </source>
</evidence>
<evidence type="ECO:0000256" key="2">
    <source>
        <dbReference type="ARBA" id="ARBA00022679"/>
    </source>
</evidence>
<name>A0A1X9YN12_9BACT</name>
<keyword evidence="2" id="KW-0808">Transferase</keyword>
<dbReference type="RefSeq" id="WP_025604108.1">
    <property type="nucleotide sequence ID" value="NZ_CP021235.1"/>
</dbReference>
<dbReference type="GO" id="GO:0016301">
    <property type="term" value="F:kinase activity"/>
    <property type="evidence" value="ECO:0007669"/>
    <property type="project" value="UniProtKB-KW"/>
</dbReference>
<gene>
    <name evidence="6" type="ORF">CA264_01800</name>
</gene>
<dbReference type="PANTHER" id="PTHR43095">
    <property type="entry name" value="SUGAR KINASE"/>
    <property type="match status" value="1"/>
</dbReference>
<reference evidence="7" key="1">
    <citation type="submission" date="2017-05" db="EMBL/GenBank/DDBJ databases">
        <authorList>
            <person name="Ray J."/>
            <person name="Price M."/>
            <person name="Deutschbauer A."/>
        </authorList>
    </citation>
    <scope>NUCLEOTIDE SEQUENCE [LARGE SCALE GENOMIC DNA]</scope>
    <source>
        <strain evidence="7">DSM 19842</strain>
    </source>
</reference>
<comment type="similarity">
    <text evidence="1">Belongs to the FGGY kinase family.</text>
</comment>
<keyword evidence="3 6" id="KW-0418">Kinase</keyword>
<dbReference type="Gene3D" id="3.30.420.40">
    <property type="match status" value="2"/>
</dbReference>
<dbReference type="STRING" id="709015.GCA_000472485_00354"/>
<evidence type="ECO:0000256" key="3">
    <source>
        <dbReference type="ARBA" id="ARBA00022777"/>
    </source>
</evidence>
<dbReference type="SUPFAM" id="SSF53067">
    <property type="entry name" value="Actin-like ATPase domain"/>
    <property type="match status" value="2"/>
</dbReference>
<sequence>MQQSSIIGVDIGTTSTKSVAFGLTGEVLYYQTVEYPILSEEPGQAEQEPEQVLEAVLSTLGKVLEWQQQRGCKLEGVSFSSAMHSLILMDAAGEPLTRCLIWADSRSHACADEIRNSPVGHKIYLQTGTPVHPMSPLPKLCWLRQEQPELFGQAAKFIGIKEYVLYRLFGQYKVDQSVASAMGLFNIFEFEWHQDALEVAGVKPEQLPEPVPPTYTFRELKPAYASLLKIPADTPFVIGASDGCLANLASHAVRAGEAVVTIGTSGAVRVMSNKPATDLQERVFSYALNKDHFVLGGAVNNGGVALRWFRDTFYAAETAEAMAKDQDIYELLNEVAESISAGADGLLFLPYLLGERAPIWDGAARACFIGANYNHSRAHFLRAVMEGVIFGVNSVVQALEQTVGPISCIYANGGFSFSELWVQMLADVTGKKVQLTETPEGSAFGAALMGMYALQLLPSLEEAEHMIRVSRTYEPDMESHRTYAKGYAVFEALYPKLKESFEQLNNA</sequence>
<dbReference type="Pfam" id="PF02782">
    <property type="entry name" value="FGGY_C"/>
    <property type="match status" value="1"/>
</dbReference>
<dbReference type="InterPro" id="IPR000577">
    <property type="entry name" value="Carb_kinase_FGGY"/>
</dbReference>
<dbReference type="AlphaFoldDB" id="A0A1X9YN12"/>
<dbReference type="PANTHER" id="PTHR43095:SF2">
    <property type="entry name" value="GLUCONOKINASE"/>
    <property type="match status" value="1"/>
</dbReference>
<organism evidence="6 7">
    <name type="scientific">Pontibacter actiniarum</name>
    <dbReference type="NCBI Taxonomy" id="323450"/>
    <lineage>
        <taxon>Bacteria</taxon>
        <taxon>Pseudomonadati</taxon>
        <taxon>Bacteroidota</taxon>
        <taxon>Cytophagia</taxon>
        <taxon>Cytophagales</taxon>
        <taxon>Hymenobacteraceae</taxon>
        <taxon>Pontibacter</taxon>
    </lineage>
</organism>
<dbReference type="PROSITE" id="PS00933">
    <property type="entry name" value="FGGY_KINASES_1"/>
    <property type="match status" value="1"/>
</dbReference>
<dbReference type="Proteomes" id="UP000266292">
    <property type="component" value="Chromosome"/>
</dbReference>
<dbReference type="OrthoDB" id="9805576at2"/>
<accession>A0A1X9YN12</accession>
<evidence type="ECO:0000313" key="7">
    <source>
        <dbReference type="Proteomes" id="UP000266292"/>
    </source>
</evidence>
<dbReference type="Pfam" id="PF00370">
    <property type="entry name" value="FGGY_N"/>
    <property type="match status" value="1"/>
</dbReference>
<dbReference type="EMBL" id="CP021235">
    <property type="protein sequence ID" value="ARS34273.1"/>
    <property type="molecule type" value="Genomic_DNA"/>
</dbReference>
<dbReference type="GO" id="GO:0005975">
    <property type="term" value="P:carbohydrate metabolic process"/>
    <property type="evidence" value="ECO:0007669"/>
    <property type="project" value="InterPro"/>
</dbReference>
<evidence type="ECO:0000313" key="6">
    <source>
        <dbReference type="EMBL" id="ARS34273.1"/>
    </source>
</evidence>